<dbReference type="HOGENOM" id="CLU_1058406_0_0_1"/>
<gene>
    <name evidence="2" type="ORF">VCUG_01838</name>
</gene>
<keyword evidence="1" id="KW-1133">Transmembrane helix</keyword>
<protein>
    <submittedName>
        <fullName evidence="2">Uncharacterized protein</fullName>
    </submittedName>
</protein>
<evidence type="ECO:0000256" key="1">
    <source>
        <dbReference type="SAM" id="Phobius"/>
    </source>
</evidence>
<keyword evidence="1" id="KW-0472">Membrane</keyword>
<organism evidence="2 3">
    <name type="scientific">Vavraia culicis (isolate floridensis)</name>
    <name type="common">Microsporidian parasite</name>
    <dbReference type="NCBI Taxonomy" id="948595"/>
    <lineage>
        <taxon>Eukaryota</taxon>
        <taxon>Fungi</taxon>
        <taxon>Fungi incertae sedis</taxon>
        <taxon>Microsporidia</taxon>
        <taxon>Pleistophoridae</taxon>
        <taxon>Vavraia</taxon>
    </lineage>
</organism>
<dbReference type="OMA" id="WITHDIL"/>
<reference evidence="3" key="1">
    <citation type="submission" date="2011-03" db="EMBL/GenBank/DDBJ databases">
        <title>The genome sequence of Vavraia culicis strain floridensis.</title>
        <authorList>
            <consortium name="The Broad Institute Genome Sequencing Platform"/>
            <person name="Cuomo C."/>
            <person name="Becnel J."/>
            <person name="Sanscrainte N."/>
            <person name="Young S.K."/>
            <person name="Zeng Q."/>
            <person name="Gargeya S."/>
            <person name="Fitzgerald M."/>
            <person name="Haas B."/>
            <person name="Abouelleil A."/>
            <person name="Alvarado L."/>
            <person name="Arachchi H.M."/>
            <person name="Berlin A."/>
            <person name="Chapman S.B."/>
            <person name="Gearin G."/>
            <person name="Goldberg J."/>
            <person name="Griggs A."/>
            <person name="Gujja S."/>
            <person name="Hansen M."/>
            <person name="Heiman D."/>
            <person name="Howarth C."/>
            <person name="Larimer J."/>
            <person name="Lui A."/>
            <person name="MacDonald P.J.P."/>
            <person name="McCowen C."/>
            <person name="Montmayeur A."/>
            <person name="Murphy C."/>
            <person name="Neiman D."/>
            <person name="Pearson M."/>
            <person name="Priest M."/>
            <person name="Roberts A."/>
            <person name="Saif S."/>
            <person name="Shea T."/>
            <person name="Sisk P."/>
            <person name="Stolte C."/>
            <person name="Sykes S."/>
            <person name="Wortman J."/>
            <person name="Nusbaum C."/>
            <person name="Birren B."/>
        </authorList>
    </citation>
    <scope>NUCLEOTIDE SEQUENCE [LARGE SCALE GENOMIC DNA]</scope>
    <source>
        <strain evidence="3">floridensis</strain>
    </source>
</reference>
<keyword evidence="3" id="KW-1185">Reference proteome</keyword>
<dbReference type="EMBL" id="GL877436">
    <property type="protein sequence ID" value="ELA46688.1"/>
    <property type="molecule type" value="Genomic_DNA"/>
</dbReference>
<dbReference type="InParanoid" id="L2GTQ8"/>
<feature type="transmembrane region" description="Helical" evidence="1">
    <location>
        <begin position="6"/>
        <end position="30"/>
    </location>
</feature>
<proteinExistence type="predicted"/>
<dbReference type="RefSeq" id="XP_008074852.1">
    <property type="nucleotide sequence ID" value="XM_008076661.1"/>
</dbReference>
<name>L2GTQ8_VAVCU</name>
<evidence type="ECO:0000313" key="2">
    <source>
        <dbReference type="EMBL" id="ELA46688.1"/>
    </source>
</evidence>
<dbReference type="Proteomes" id="UP000011081">
    <property type="component" value="Unassembled WGS sequence"/>
</dbReference>
<sequence>MEKRVTIAIIVPCAIVLLLVILLLVAYSMLRNVDKKYQARIHKEVNGSAKLQNEFLKDGRAREYLLAITGSNIDNNEVLGLMMEILGADASGLIEELDKHKQAELDYDKHKDLHGTGSLQRCTNWIAYNTLKKHKMLCNTNILVKVAAKIFRNFPICIINRQISFFNRSSPKCQRNVFIAVSRNNAHKIYQLHVDDAKKTLEVEDKLSVTVKEDENLAVAYGLISVLRASST</sequence>
<accession>L2GTQ8</accession>
<keyword evidence="1" id="KW-0812">Transmembrane</keyword>
<dbReference type="OrthoDB" id="10454170at2759"/>
<evidence type="ECO:0000313" key="3">
    <source>
        <dbReference type="Proteomes" id="UP000011081"/>
    </source>
</evidence>
<dbReference type="AlphaFoldDB" id="L2GTQ8"/>
<dbReference type="VEuPathDB" id="MicrosporidiaDB:VCUG_01838"/>
<dbReference type="GeneID" id="19879709"/>